<evidence type="ECO:0000256" key="1">
    <source>
        <dbReference type="SAM" id="MobiDB-lite"/>
    </source>
</evidence>
<dbReference type="AlphaFoldDB" id="A0A251V1P8"/>
<keyword evidence="3" id="KW-1185">Reference proteome</keyword>
<evidence type="ECO:0000313" key="2">
    <source>
        <dbReference type="EMBL" id="OTG28902.1"/>
    </source>
</evidence>
<reference evidence="3" key="1">
    <citation type="journal article" date="2017" name="Nature">
        <title>The sunflower genome provides insights into oil metabolism, flowering and Asterid evolution.</title>
        <authorList>
            <person name="Badouin H."/>
            <person name="Gouzy J."/>
            <person name="Grassa C.J."/>
            <person name="Murat F."/>
            <person name="Staton S.E."/>
            <person name="Cottret L."/>
            <person name="Lelandais-Briere C."/>
            <person name="Owens G.L."/>
            <person name="Carrere S."/>
            <person name="Mayjonade B."/>
            <person name="Legrand L."/>
            <person name="Gill N."/>
            <person name="Kane N.C."/>
            <person name="Bowers J.E."/>
            <person name="Hubner S."/>
            <person name="Bellec A."/>
            <person name="Berard A."/>
            <person name="Berges H."/>
            <person name="Blanchet N."/>
            <person name="Boniface M.C."/>
            <person name="Brunel D."/>
            <person name="Catrice O."/>
            <person name="Chaidir N."/>
            <person name="Claudel C."/>
            <person name="Donnadieu C."/>
            <person name="Faraut T."/>
            <person name="Fievet G."/>
            <person name="Helmstetter N."/>
            <person name="King M."/>
            <person name="Knapp S.J."/>
            <person name="Lai Z."/>
            <person name="Le Paslier M.C."/>
            <person name="Lippi Y."/>
            <person name="Lorenzon L."/>
            <person name="Mandel J.R."/>
            <person name="Marage G."/>
            <person name="Marchand G."/>
            <person name="Marquand E."/>
            <person name="Bret-Mestries E."/>
            <person name="Morien E."/>
            <person name="Nambeesan S."/>
            <person name="Nguyen T."/>
            <person name="Pegot-Espagnet P."/>
            <person name="Pouilly N."/>
            <person name="Raftis F."/>
            <person name="Sallet E."/>
            <person name="Schiex T."/>
            <person name="Thomas J."/>
            <person name="Vandecasteele C."/>
            <person name="Vares D."/>
            <person name="Vear F."/>
            <person name="Vautrin S."/>
            <person name="Crespi M."/>
            <person name="Mangin B."/>
            <person name="Burke J.M."/>
            <person name="Salse J."/>
            <person name="Munos S."/>
            <person name="Vincourt P."/>
            <person name="Rieseberg L.H."/>
            <person name="Langlade N.B."/>
        </authorList>
    </citation>
    <scope>NUCLEOTIDE SEQUENCE [LARGE SCALE GENOMIC DNA]</scope>
    <source>
        <strain evidence="3">cv. SF193</strain>
    </source>
</reference>
<feature type="compositionally biased region" description="Low complexity" evidence="1">
    <location>
        <begin position="74"/>
        <end position="83"/>
    </location>
</feature>
<sequence length="288" mass="31505">MPSGSKKRKAAKKKKVNDSSTPNPLQVVAEGNDGATTTVEVVKREDCSSETISKDANEEEGNVEVETVSKSKDSNGTSSSSSDSSDDESRVVEKEVVVVESAPVESVTVSESLVEEISPIVDPVKPVDSSLEQVSQVSQVFDEIKNEEKKDLVVEETPVVEEPLTVDDCETAVKDDSPDSTVVVESVLKEDEVERLQPLVEKTSLESKDHVSSSTPPKDSVTDINGADCANEIETSEHSDRQTCSRSFNSSSSAKYDLLEELLWNIRVVLRIWAVISETDHHIEPWDR</sequence>
<feature type="compositionally biased region" description="Basic residues" evidence="1">
    <location>
        <begin position="1"/>
        <end position="15"/>
    </location>
</feature>
<feature type="region of interest" description="Disordered" evidence="1">
    <location>
        <begin position="1"/>
        <end position="94"/>
    </location>
</feature>
<feature type="region of interest" description="Disordered" evidence="1">
    <location>
        <begin position="199"/>
        <end position="249"/>
    </location>
</feature>
<proteinExistence type="predicted"/>
<dbReference type="OMA" id="TRECYEH"/>
<dbReference type="Proteomes" id="UP000215914">
    <property type="component" value="Chromosome 4"/>
</dbReference>
<dbReference type="PANTHER" id="PTHR37187:SF7">
    <property type="entry name" value="EXPRESSED PROTEIN"/>
    <property type="match status" value="1"/>
</dbReference>
<feature type="compositionally biased region" description="Basic and acidic residues" evidence="1">
    <location>
        <begin position="41"/>
        <end position="56"/>
    </location>
</feature>
<protein>
    <submittedName>
        <fullName evidence="2">Uncharacterized protein</fullName>
    </submittedName>
</protein>
<organism evidence="2 3">
    <name type="scientific">Helianthus annuus</name>
    <name type="common">Common sunflower</name>
    <dbReference type="NCBI Taxonomy" id="4232"/>
    <lineage>
        <taxon>Eukaryota</taxon>
        <taxon>Viridiplantae</taxon>
        <taxon>Streptophyta</taxon>
        <taxon>Embryophyta</taxon>
        <taxon>Tracheophyta</taxon>
        <taxon>Spermatophyta</taxon>
        <taxon>Magnoliopsida</taxon>
        <taxon>eudicotyledons</taxon>
        <taxon>Gunneridae</taxon>
        <taxon>Pentapetalae</taxon>
        <taxon>asterids</taxon>
        <taxon>campanulids</taxon>
        <taxon>Asterales</taxon>
        <taxon>Asteraceae</taxon>
        <taxon>Asteroideae</taxon>
        <taxon>Heliantheae alliance</taxon>
        <taxon>Heliantheae</taxon>
        <taxon>Helianthus</taxon>
    </lineage>
</organism>
<gene>
    <name evidence="2" type="ORF">HannXRQ_Chr04g0116401</name>
</gene>
<name>A0A251V1P8_HELAN</name>
<dbReference type="EMBL" id="CM007893">
    <property type="protein sequence ID" value="OTG28902.1"/>
    <property type="molecule type" value="Genomic_DNA"/>
</dbReference>
<dbReference type="InParanoid" id="A0A251V1P8"/>
<dbReference type="STRING" id="4232.A0A251V1P8"/>
<evidence type="ECO:0000313" key="3">
    <source>
        <dbReference type="Proteomes" id="UP000215914"/>
    </source>
</evidence>
<accession>A0A251V1P8</accession>
<dbReference type="PANTHER" id="PTHR37187">
    <property type="entry name" value="EXPRESSED PROTEIN"/>
    <property type="match status" value="1"/>
</dbReference>